<accession>A0A7Y6B555</accession>
<dbReference type="AlphaFoldDB" id="A0A7Y6B555"/>
<protein>
    <submittedName>
        <fullName evidence="1">Uncharacterized protein</fullName>
    </submittedName>
</protein>
<reference evidence="1 2" key="1">
    <citation type="submission" date="2020-05" db="EMBL/GenBank/DDBJ databases">
        <title>Genome Sequencing of Type Strains.</title>
        <authorList>
            <person name="Lemaire J.F."/>
            <person name="Inderbitzin P."/>
            <person name="Gregorio O.A."/>
            <person name="Collins S.B."/>
            <person name="Wespe N."/>
            <person name="Knight-Connoni V."/>
        </authorList>
    </citation>
    <scope>NUCLEOTIDE SEQUENCE [LARGE SCALE GENOMIC DNA]</scope>
    <source>
        <strain evidence="1 2">DSM 100049</strain>
    </source>
</reference>
<evidence type="ECO:0000313" key="2">
    <source>
        <dbReference type="Proteomes" id="UP000536441"/>
    </source>
</evidence>
<keyword evidence="2" id="KW-1185">Reference proteome</keyword>
<proteinExistence type="predicted"/>
<dbReference type="Proteomes" id="UP000536441">
    <property type="component" value="Unassembled WGS sequence"/>
</dbReference>
<evidence type="ECO:0000313" key="1">
    <source>
        <dbReference type="EMBL" id="NUU47448.1"/>
    </source>
</evidence>
<organism evidence="1 2">
    <name type="scientific">Sphingomonas zeae</name>
    <dbReference type="NCBI Taxonomy" id="1646122"/>
    <lineage>
        <taxon>Bacteria</taxon>
        <taxon>Pseudomonadati</taxon>
        <taxon>Pseudomonadota</taxon>
        <taxon>Alphaproteobacteria</taxon>
        <taxon>Sphingomonadales</taxon>
        <taxon>Sphingomonadaceae</taxon>
        <taxon>Sphingomonas</taxon>
    </lineage>
</organism>
<dbReference type="EMBL" id="JABMCH010000064">
    <property type="protein sequence ID" value="NUU47448.1"/>
    <property type="molecule type" value="Genomic_DNA"/>
</dbReference>
<sequence length="62" mass="6639">MLGDTMASAMSGETPAIKVRRETNAATKAVRATIFPSPLFIMSCAIGVAPPYRFFDDSMLAL</sequence>
<gene>
    <name evidence="1" type="ORF">HP438_10725</name>
</gene>
<comment type="caution">
    <text evidence="1">The sequence shown here is derived from an EMBL/GenBank/DDBJ whole genome shotgun (WGS) entry which is preliminary data.</text>
</comment>
<name>A0A7Y6B555_9SPHN</name>